<keyword evidence="1" id="KW-0732">Signal</keyword>
<dbReference type="VEuPathDB" id="FungiDB:LEMA_uP049280.1"/>
<evidence type="ECO:0000313" key="3">
    <source>
        <dbReference type="Proteomes" id="UP000002668"/>
    </source>
</evidence>
<dbReference type="InParanoid" id="E5R4U9"/>
<proteinExistence type="predicted"/>
<dbReference type="AlphaFoldDB" id="E5R4U9"/>
<dbReference type="EMBL" id="FP929083">
    <property type="protein sequence ID" value="CBX92222.1"/>
    <property type="molecule type" value="Genomic_DNA"/>
</dbReference>
<keyword evidence="3" id="KW-1185">Reference proteome</keyword>
<accession>E5R4U9</accession>
<protein>
    <submittedName>
        <fullName evidence="2">Predicted protein</fullName>
    </submittedName>
</protein>
<evidence type="ECO:0000256" key="1">
    <source>
        <dbReference type="SAM" id="SignalP"/>
    </source>
</evidence>
<name>E5R4U9_LEPMJ</name>
<dbReference type="Proteomes" id="UP000002668">
    <property type="component" value="Genome"/>
</dbReference>
<feature type="signal peptide" evidence="1">
    <location>
        <begin position="1"/>
        <end position="16"/>
    </location>
</feature>
<reference evidence="3" key="1">
    <citation type="journal article" date="2011" name="Nat. Commun.">
        <title>Effector diversification within compartments of the Leptosphaeria maculans genome affected by Repeat-Induced Point mutations.</title>
        <authorList>
            <person name="Rouxel T."/>
            <person name="Grandaubert J."/>
            <person name="Hane J.K."/>
            <person name="Hoede C."/>
            <person name="van de Wouw A.P."/>
            <person name="Couloux A."/>
            <person name="Dominguez V."/>
            <person name="Anthouard V."/>
            <person name="Bally P."/>
            <person name="Bourras S."/>
            <person name="Cozijnsen A.J."/>
            <person name="Ciuffetti L.M."/>
            <person name="Degrave A."/>
            <person name="Dilmaghani A."/>
            <person name="Duret L."/>
            <person name="Fudal I."/>
            <person name="Goodwin S.B."/>
            <person name="Gout L."/>
            <person name="Glaser N."/>
            <person name="Linglin J."/>
            <person name="Kema G.H.J."/>
            <person name="Lapalu N."/>
            <person name="Lawrence C.B."/>
            <person name="May K."/>
            <person name="Meyer M."/>
            <person name="Ollivier B."/>
            <person name="Poulain J."/>
            <person name="Schoch C.L."/>
            <person name="Simon A."/>
            <person name="Spatafora J.W."/>
            <person name="Stachowiak A."/>
            <person name="Turgeon B.G."/>
            <person name="Tyler B.M."/>
            <person name="Vincent D."/>
            <person name="Weissenbach J."/>
            <person name="Amselem J."/>
            <person name="Quesneville H."/>
            <person name="Oliver R.P."/>
            <person name="Wincker P."/>
            <person name="Balesdent M.-H."/>
            <person name="Howlett B.J."/>
        </authorList>
    </citation>
    <scope>NUCLEOTIDE SEQUENCE [LARGE SCALE GENOMIC DNA]</scope>
    <source>
        <strain evidence="3">JN3 / isolate v23.1.3 / race Av1-4-5-6-7-8</strain>
    </source>
</reference>
<sequence>MQVLFALIVLLEAGKSEVMTAVVSENIVFQAEED</sequence>
<organism evidence="3">
    <name type="scientific">Leptosphaeria maculans (strain JN3 / isolate v23.1.3 / race Av1-4-5-6-7-8)</name>
    <name type="common">Blackleg fungus</name>
    <name type="synonym">Phoma lingam</name>
    <dbReference type="NCBI Taxonomy" id="985895"/>
    <lineage>
        <taxon>Eukaryota</taxon>
        <taxon>Fungi</taxon>
        <taxon>Dikarya</taxon>
        <taxon>Ascomycota</taxon>
        <taxon>Pezizomycotina</taxon>
        <taxon>Dothideomycetes</taxon>
        <taxon>Pleosporomycetidae</taxon>
        <taxon>Pleosporales</taxon>
        <taxon>Pleosporineae</taxon>
        <taxon>Leptosphaeriaceae</taxon>
        <taxon>Plenodomus</taxon>
        <taxon>Plenodomus lingam/Leptosphaeria maculans species complex</taxon>
    </lineage>
</organism>
<feature type="chain" id="PRO_5003196844" evidence="1">
    <location>
        <begin position="17"/>
        <end position="34"/>
    </location>
</feature>
<gene>
    <name evidence="2" type="ORF">LEMA_uP049280.1</name>
</gene>
<dbReference type="HOGENOM" id="CLU_3377239_0_0_1"/>
<evidence type="ECO:0000313" key="2">
    <source>
        <dbReference type="EMBL" id="CBX92222.1"/>
    </source>
</evidence>